<evidence type="ECO:0000256" key="6">
    <source>
        <dbReference type="ARBA" id="ARBA00022741"/>
    </source>
</evidence>
<sequence length="490" mass="52474">MQGISKIFPGVKALSDVNFSVDFGRVHAIVGENGAGKSTLMKVLSGTYLPTTGTTEVGGVEVRMRKPADAQKLGIRMVHQELNLVPDLTVAENVHLGRMPRKWLLVDKAAMVGNAAAVLKELGADIDPKARLGDLSISQQQLVEIAKAYAANPRIIVLDEPTSSLSEHETAALFRILRKMKAQGIAIVYISHRLKEVLEIADDVTILRDGSMIESRPADGITAAQMIKLMVGREVTNVFPKTPSTIGAPVLKVRGLGDGVTFSNVSFDVRAGEILGLTGLVGAGRTEVAKAIFGLSTLTAGSIETHGKPVTIRSPSQAMRAGIAYVPEDRKGDGIIPSMTVRENISLPVLRRLSRFSRVSLSADRKLAAKYAADFSIVPPDPERRINLLSGGNQQKAVISKWLSAKPSVLILDEPTRGVDVGAKAEIHRIIGELVAKGMAVVMISSELPEVLGVCDRVVVMRDGRASPAIERKDLSEERIMALATGEETA</sequence>
<dbReference type="InterPro" id="IPR003593">
    <property type="entry name" value="AAA+_ATPase"/>
</dbReference>
<dbReference type="InterPro" id="IPR003439">
    <property type="entry name" value="ABC_transporter-like_ATP-bd"/>
</dbReference>
<evidence type="ECO:0000313" key="12">
    <source>
        <dbReference type="Proteomes" id="UP001548832"/>
    </source>
</evidence>
<evidence type="ECO:0000256" key="1">
    <source>
        <dbReference type="ARBA" id="ARBA00005417"/>
    </source>
</evidence>
<dbReference type="Proteomes" id="UP001548832">
    <property type="component" value="Unassembled WGS sequence"/>
</dbReference>
<evidence type="ECO:0000256" key="5">
    <source>
        <dbReference type="ARBA" id="ARBA00022737"/>
    </source>
</evidence>
<comment type="caution">
    <text evidence="11">The sequence shown here is derived from an EMBL/GenBank/DDBJ whole genome shotgun (WGS) entry which is preliminary data.</text>
</comment>
<protein>
    <submittedName>
        <fullName evidence="11">Sugar ABC transporter ATP-binding protein</fullName>
    </submittedName>
</protein>
<dbReference type="PANTHER" id="PTHR43790:SF3">
    <property type="entry name" value="D-ALLOSE IMPORT ATP-BINDING PROTEIN ALSA-RELATED"/>
    <property type="match status" value="1"/>
</dbReference>
<keyword evidence="12" id="KW-1185">Reference proteome</keyword>
<comment type="similarity">
    <text evidence="1">Belongs to the ABC transporter superfamily.</text>
</comment>
<evidence type="ECO:0000256" key="3">
    <source>
        <dbReference type="ARBA" id="ARBA00022475"/>
    </source>
</evidence>
<evidence type="ECO:0000313" key="11">
    <source>
        <dbReference type="EMBL" id="MET2829165.1"/>
    </source>
</evidence>
<organism evidence="11 12">
    <name type="scientific">Mesorhizobium shangrilense</name>
    <dbReference type="NCBI Taxonomy" id="460060"/>
    <lineage>
        <taxon>Bacteria</taxon>
        <taxon>Pseudomonadati</taxon>
        <taxon>Pseudomonadota</taxon>
        <taxon>Alphaproteobacteria</taxon>
        <taxon>Hyphomicrobiales</taxon>
        <taxon>Phyllobacteriaceae</taxon>
        <taxon>Mesorhizobium</taxon>
    </lineage>
</organism>
<dbReference type="PROSITE" id="PS00211">
    <property type="entry name" value="ABC_TRANSPORTER_1"/>
    <property type="match status" value="1"/>
</dbReference>
<keyword evidence="6" id="KW-0547">Nucleotide-binding</keyword>
<evidence type="ECO:0000259" key="10">
    <source>
        <dbReference type="PROSITE" id="PS50893"/>
    </source>
</evidence>
<keyword evidence="5" id="KW-0677">Repeat</keyword>
<feature type="domain" description="ABC transporter" evidence="10">
    <location>
        <begin position="233"/>
        <end position="488"/>
    </location>
</feature>
<evidence type="ECO:0000256" key="9">
    <source>
        <dbReference type="ARBA" id="ARBA00023136"/>
    </source>
</evidence>
<keyword evidence="2" id="KW-0813">Transport</keyword>
<dbReference type="InterPro" id="IPR017871">
    <property type="entry name" value="ABC_transporter-like_CS"/>
</dbReference>
<name>A0ABV2DGI3_9HYPH</name>
<accession>A0ABV2DGI3</accession>
<dbReference type="SUPFAM" id="SSF52540">
    <property type="entry name" value="P-loop containing nucleoside triphosphate hydrolases"/>
    <property type="match status" value="2"/>
</dbReference>
<dbReference type="EMBL" id="JBEWSZ010000001">
    <property type="protein sequence ID" value="MET2829165.1"/>
    <property type="molecule type" value="Genomic_DNA"/>
</dbReference>
<dbReference type="CDD" id="cd03216">
    <property type="entry name" value="ABC_Carb_Monos_I"/>
    <property type="match status" value="1"/>
</dbReference>
<dbReference type="CDD" id="cd03215">
    <property type="entry name" value="ABC_Carb_Monos_II"/>
    <property type="match status" value="1"/>
</dbReference>
<dbReference type="InterPro" id="IPR027417">
    <property type="entry name" value="P-loop_NTPase"/>
</dbReference>
<keyword evidence="4" id="KW-0762">Sugar transport</keyword>
<dbReference type="SMART" id="SM00382">
    <property type="entry name" value="AAA"/>
    <property type="match status" value="2"/>
</dbReference>
<keyword evidence="9" id="KW-0472">Membrane</keyword>
<dbReference type="RefSeq" id="WP_354461127.1">
    <property type="nucleotide sequence ID" value="NZ_JBEWSZ010000001.1"/>
</dbReference>
<proteinExistence type="inferred from homology"/>
<keyword evidence="7 11" id="KW-0067">ATP-binding</keyword>
<keyword evidence="3" id="KW-1003">Cell membrane</keyword>
<evidence type="ECO:0000256" key="8">
    <source>
        <dbReference type="ARBA" id="ARBA00022967"/>
    </source>
</evidence>
<evidence type="ECO:0000256" key="4">
    <source>
        <dbReference type="ARBA" id="ARBA00022597"/>
    </source>
</evidence>
<dbReference type="Gene3D" id="3.40.50.300">
    <property type="entry name" value="P-loop containing nucleotide triphosphate hydrolases"/>
    <property type="match status" value="2"/>
</dbReference>
<gene>
    <name evidence="11" type="ORF">ABVQ20_19470</name>
</gene>
<dbReference type="PANTHER" id="PTHR43790">
    <property type="entry name" value="CARBOHYDRATE TRANSPORT ATP-BINDING PROTEIN MG119-RELATED"/>
    <property type="match status" value="1"/>
</dbReference>
<feature type="domain" description="ABC transporter" evidence="10">
    <location>
        <begin position="1"/>
        <end position="234"/>
    </location>
</feature>
<dbReference type="Pfam" id="PF00005">
    <property type="entry name" value="ABC_tran"/>
    <property type="match status" value="2"/>
</dbReference>
<keyword evidence="8" id="KW-1278">Translocase</keyword>
<evidence type="ECO:0000256" key="7">
    <source>
        <dbReference type="ARBA" id="ARBA00022840"/>
    </source>
</evidence>
<reference evidence="11 12" key="1">
    <citation type="submission" date="2024-06" db="EMBL/GenBank/DDBJ databases">
        <authorList>
            <person name="Kim D.-U."/>
        </authorList>
    </citation>
    <scope>NUCLEOTIDE SEQUENCE [LARGE SCALE GENOMIC DNA]</scope>
    <source>
        <strain evidence="11 12">KACC15460</strain>
    </source>
</reference>
<evidence type="ECO:0000256" key="2">
    <source>
        <dbReference type="ARBA" id="ARBA00022448"/>
    </source>
</evidence>
<dbReference type="InterPro" id="IPR050107">
    <property type="entry name" value="ABC_carbohydrate_import_ATPase"/>
</dbReference>
<dbReference type="PROSITE" id="PS50893">
    <property type="entry name" value="ABC_TRANSPORTER_2"/>
    <property type="match status" value="2"/>
</dbReference>
<dbReference type="GO" id="GO:0005524">
    <property type="term" value="F:ATP binding"/>
    <property type="evidence" value="ECO:0007669"/>
    <property type="project" value="UniProtKB-KW"/>
</dbReference>